<feature type="compositionally biased region" description="Polar residues" evidence="1">
    <location>
        <begin position="197"/>
        <end position="215"/>
    </location>
</feature>
<evidence type="ECO:0000256" key="2">
    <source>
        <dbReference type="SAM" id="Phobius"/>
    </source>
</evidence>
<sequence length="304" mass="32904">MRRAQQLRAHVWAMTIDFIAVEMAAAYSIGNDYGESVIKQRNETKAAPLTTMRTTTSPASMTDSRGWVGMASATFFGCMVIAALLIITLQFLAKTYGKYRSIETFCDAVQHQRDNTTMMWGKLRNDGKADNRNKLAKKASKDALDAAPQQPPNAHPTGAREKDTHPQRRHSSNVSTKSQQVQSPASSPRACAGNVAAGQTQRPLSNGTKPDTGQRAQARAERNGTVVPNGKAAGKAVALTTARGHPAFKNVVTGDIMVHEPVCAGAAGRVRQEHEAHAQLVTADEDNKRPIRVIVVSKCYTTKL</sequence>
<dbReference type="GeneID" id="106815116"/>
<keyword evidence="3" id="KW-1185">Reference proteome</keyword>
<dbReference type="Proteomes" id="UP000695022">
    <property type="component" value="Unplaced"/>
</dbReference>
<organism evidence="3 4">
    <name type="scientific">Priapulus caudatus</name>
    <name type="common">Priapulid worm</name>
    <dbReference type="NCBI Taxonomy" id="37621"/>
    <lineage>
        <taxon>Eukaryota</taxon>
        <taxon>Metazoa</taxon>
        <taxon>Ecdysozoa</taxon>
        <taxon>Scalidophora</taxon>
        <taxon>Priapulida</taxon>
        <taxon>Priapulimorpha</taxon>
        <taxon>Priapulimorphida</taxon>
        <taxon>Priapulidae</taxon>
        <taxon>Priapulus</taxon>
    </lineage>
</organism>
<evidence type="ECO:0000256" key="1">
    <source>
        <dbReference type="SAM" id="MobiDB-lite"/>
    </source>
</evidence>
<keyword evidence="2" id="KW-0812">Transmembrane</keyword>
<proteinExistence type="predicted"/>
<evidence type="ECO:0000313" key="3">
    <source>
        <dbReference type="Proteomes" id="UP000695022"/>
    </source>
</evidence>
<name>A0ABM1ES58_PRICU</name>
<keyword evidence="2" id="KW-0472">Membrane</keyword>
<feature type="region of interest" description="Disordered" evidence="1">
    <location>
        <begin position="137"/>
        <end position="223"/>
    </location>
</feature>
<protein>
    <submittedName>
        <fullName evidence="4">Uncharacterized protein LOC106815116 isoform X1</fullName>
    </submittedName>
</protein>
<feature type="transmembrane region" description="Helical" evidence="2">
    <location>
        <begin position="12"/>
        <end position="30"/>
    </location>
</feature>
<gene>
    <name evidence="4" type="primary">LOC106815116</name>
</gene>
<keyword evidence="2" id="KW-1133">Transmembrane helix</keyword>
<accession>A0ABM1ES58</accession>
<evidence type="ECO:0000313" key="4">
    <source>
        <dbReference type="RefSeq" id="XP_014675029.1"/>
    </source>
</evidence>
<reference evidence="4" key="1">
    <citation type="submission" date="2025-08" db="UniProtKB">
        <authorList>
            <consortium name="RefSeq"/>
        </authorList>
    </citation>
    <scope>IDENTIFICATION</scope>
</reference>
<dbReference type="RefSeq" id="XP_014675029.1">
    <property type="nucleotide sequence ID" value="XM_014819543.1"/>
</dbReference>
<feature type="compositionally biased region" description="Polar residues" evidence="1">
    <location>
        <begin position="172"/>
        <end position="186"/>
    </location>
</feature>
<feature type="transmembrane region" description="Helical" evidence="2">
    <location>
        <begin position="67"/>
        <end position="92"/>
    </location>
</feature>